<proteinExistence type="predicted"/>
<name>A0A316V0T4_9BASI</name>
<gene>
    <name evidence="2" type="ORF">BDZ90DRAFT_37180</name>
</gene>
<dbReference type="GeneID" id="37031354"/>
<evidence type="ECO:0000313" key="3">
    <source>
        <dbReference type="Proteomes" id="UP000245884"/>
    </source>
</evidence>
<reference evidence="2 3" key="1">
    <citation type="journal article" date="2018" name="Mol. Biol. Evol.">
        <title>Broad Genomic Sampling Reveals a Smut Pathogenic Ancestry of the Fungal Clade Ustilaginomycotina.</title>
        <authorList>
            <person name="Kijpornyongpan T."/>
            <person name="Mondo S.J."/>
            <person name="Barry K."/>
            <person name="Sandor L."/>
            <person name="Lee J."/>
            <person name="Lipzen A."/>
            <person name="Pangilinan J."/>
            <person name="LaButti K."/>
            <person name="Hainaut M."/>
            <person name="Henrissat B."/>
            <person name="Grigoriev I.V."/>
            <person name="Spatafora J.W."/>
            <person name="Aime M.C."/>
        </authorList>
    </citation>
    <scope>NUCLEOTIDE SEQUENCE [LARGE SCALE GENOMIC DNA]</scope>
    <source>
        <strain evidence="2 3">MCA 5214</strain>
    </source>
</reference>
<keyword evidence="3" id="KW-1185">Reference proteome</keyword>
<dbReference type="Proteomes" id="UP000245884">
    <property type="component" value="Unassembled WGS sequence"/>
</dbReference>
<protein>
    <submittedName>
        <fullName evidence="2">Uncharacterized protein</fullName>
    </submittedName>
</protein>
<dbReference type="EMBL" id="KZ819662">
    <property type="protein sequence ID" value="PWN31159.1"/>
    <property type="molecule type" value="Genomic_DNA"/>
</dbReference>
<evidence type="ECO:0000313" key="2">
    <source>
        <dbReference type="EMBL" id="PWN31159.1"/>
    </source>
</evidence>
<dbReference type="AlphaFoldDB" id="A0A316V0T4"/>
<evidence type="ECO:0000256" key="1">
    <source>
        <dbReference type="SAM" id="MobiDB-lite"/>
    </source>
</evidence>
<accession>A0A316V0T4</accession>
<sequence length="99" mass="10931">MSRRDDPPRLLRGCAGSARTGRLVSSCERAPRWSRLAGLVCCSLLLPSHHSSQLASPRIHPSFPLPSPPHAHCTSAQRESSQESHKPRTIPYRRVSGSR</sequence>
<organism evidence="2 3">
    <name type="scientific">Jaminaea rosea</name>
    <dbReference type="NCBI Taxonomy" id="1569628"/>
    <lineage>
        <taxon>Eukaryota</taxon>
        <taxon>Fungi</taxon>
        <taxon>Dikarya</taxon>
        <taxon>Basidiomycota</taxon>
        <taxon>Ustilaginomycotina</taxon>
        <taxon>Exobasidiomycetes</taxon>
        <taxon>Microstromatales</taxon>
        <taxon>Microstromatales incertae sedis</taxon>
        <taxon>Jaminaea</taxon>
    </lineage>
</organism>
<feature type="region of interest" description="Disordered" evidence="1">
    <location>
        <begin position="53"/>
        <end position="99"/>
    </location>
</feature>
<dbReference type="RefSeq" id="XP_025365771.1">
    <property type="nucleotide sequence ID" value="XM_025509531.1"/>
</dbReference>